<feature type="region of interest" description="Disordered" evidence="1">
    <location>
        <begin position="1"/>
        <end position="20"/>
    </location>
</feature>
<name>A0ABM4VSR8_COFAR</name>
<protein>
    <recommendedName>
        <fullName evidence="2">DUF4283 domain-containing protein</fullName>
    </recommendedName>
</protein>
<dbReference type="Gene3D" id="3.60.10.10">
    <property type="entry name" value="Endonuclease/exonuclease/phosphatase"/>
    <property type="match status" value="1"/>
</dbReference>
<dbReference type="PANTHER" id="PTHR31286">
    <property type="entry name" value="GLYCINE-RICH CELL WALL STRUCTURAL PROTEIN 1.8-LIKE"/>
    <property type="match status" value="1"/>
</dbReference>
<dbReference type="InterPro" id="IPR040256">
    <property type="entry name" value="At4g02000-like"/>
</dbReference>
<dbReference type="Pfam" id="PF14111">
    <property type="entry name" value="DUF4283"/>
    <property type="match status" value="1"/>
</dbReference>
<dbReference type="InterPro" id="IPR036691">
    <property type="entry name" value="Endo/exonu/phosph_ase_sf"/>
</dbReference>
<evidence type="ECO:0000259" key="2">
    <source>
        <dbReference type="Pfam" id="PF14111"/>
    </source>
</evidence>
<dbReference type="PANTHER" id="PTHR31286:SF179">
    <property type="entry name" value="RNASE H TYPE-1 DOMAIN-CONTAINING PROTEIN"/>
    <property type="match status" value="1"/>
</dbReference>
<evidence type="ECO:0000313" key="4">
    <source>
        <dbReference type="RefSeq" id="XP_071922583.1"/>
    </source>
</evidence>
<dbReference type="Proteomes" id="UP001652660">
    <property type="component" value="Chromosome 9e"/>
</dbReference>
<dbReference type="InterPro" id="IPR025558">
    <property type="entry name" value="DUF4283"/>
</dbReference>
<dbReference type="GeneID" id="140014856"/>
<organism evidence="3 4">
    <name type="scientific">Coffea arabica</name>
    <name type="common">Arabian coffee</name>
    <dbReference type="NCBI Taxonomy" id="13443"/>
    <lineage>
        <taxon>Eukaryota</taxon>
        <taxon>Viridiplantae</taxon>
        <taxon>Streptophyta</taxon>
        <taxon>Embryophyta</taxon>
        <taxon>Tracheophyta</taxon>
        <taxon>Spermatophyta</taxon>
        <taxon>Magnoliopsida</taxon>
        <taxon>eudicotyledons</taxon>
        <taxon>Gunneridae</taxon>
        <taxon>Pentapetalae</taxon>
        <taxon>asterids</taxon>
        <taxon>lamiids</taxon>
        <taxon>Gentianales</taxon>
        <taxon>Rubiaceae</taxon>
        <taxon>Ixoroideae</taxon>
        <taxon>Gardenieae complex</taxon>
        <taxon>Bertiereae - Coffeeae clade</taxon>
        <taxon>Coffeeae</taxon>
        <taxon>Coffea</taxon>
    </lineage>
</organism>
<dbReference type="SUPFAM" id="SSF56219">
    <property type="entry name" value="DNase I-like"/>
    <property type="match status" value="1"/>
</dbReference>
<evidence type="ECO:0000313" key="3">
    <source>
        <dbReference type="Proteomes" id="UP001652660"/>
    </source>
</evidence>
<feature type="compositionally biased region" description="Low complexity" evidence="1">
    <location>
        <begin position="1"/>
        <end position="19"/>
    </location>
</feature>
<feature type="region of interest" description="Disordered" evidence="1">
    <location>
        <begin position="263"/>
        <end position="285"/>
    </location>
</feature>
<accession>A0ABM4VSR8</accession>
<evidence type="ECO:0000256" key="1">
    <source>
        <dbReference type="SAM" id="MobiDB-lite"/>
    </source>
</evidence>
<feature type="domain" description="DUF4283" evidence="2">
    <location>
        <begin position="69"/>
        <end position="146"/>
    </location>
</feature>
<dbReference type="RefSeq" id="XP_071922583.1">
    <property type="nucleotide sequence ID" value="XM_072066482.1"/>
</dbReference>
<proteinExistence type="predicted"/>
<gene>
    <name evidence="4" type="primary">LOC140014856</name>
</gene>
<keyword evidence="3" id="KW-1185">Reference proteome</keyword>
<sequence>MAALQPPAGGPSSSSPSSPTFLKKSFADLFSNQPSVPSLSIQATSSTHRGEPAIIFSQEALDKLAAPYRLALVGKFFRGCPKLEDMRKFFLKLDLHEVATVGLFDARHVLLHFHNEADFHRVWARSIWYVLGYPMRVFKWSPAFHVDKEPSVVPVWFQLPKLPLHLFHKEALFQVAKVVGMPLLVDAATMAVSRPSVARVCVEVDLLKPRPSRVWIGNGGHEGFWQEIVPENLPVYCSHCFRQGYTEEGCHVLYPELKKGKQEGGKVEARQPSKQVFRPKKAESKAHMTTETALVADLQLVPIMEPRDKQFSTPLVEKLATPQSQGATAHTQEDEAAAVRGGMLPPQRQPAVDQQPHVDVQVSDFSSDLHASQGEERLVIELSTIHEGAAAPCATGVPSEGPSTEAVEGEDELQEVQGMVGNLLPRSESQRLRVGENSSHLAALNLEQGLMSSIRQEEPTAVTQANKRAIWEPKTALINMDMVRVKIRMDYVVANQSGSVWVLYKSSFNCHPLGESHQHITLGIDSHLLPEEIYFSFVHTKCTTQERGGLWVDLLLEKSEGKLWFLVGDFNVILNAEEKRGGLPFRHSKGVELAQFMSLAVVGDAGFSGSKFTWCNNRQTLARVWKRLDRLLINAAAMLMKNNIMVQHLGRDPSDHAPLLLSAATRLDGKPLPFRFLNLWTKNPGFLEVGVSNYALQLKIVYNLSPEELLSMKKFICLISVVGECHYVLGFNEFG</sequence>
<reference evidence="4" key="1">
    <citation type="submission" date="2025-08" db="UniProtKB">
        <authorList>
            <consortium name="RefSeq"/>
        </authorList>
    </citation>
    <scope>IDENTIFICATION</scope>
    <source>
        <tissue evidence="4">Leaves</tissue>
    </source>
</reference>